<evidence type="ECO:0000313" key="2">
    <source>
        <dbReference type="EMBL" id="MPC94861.1"/>
    </source>
</evidence>
<reference evidence="2 3" key="1">
    <citation type="submission" date="2019-05" db="EMBL/GenBank/DDBJ databases">
        <title>Another draft genome of Portunus trituberculatus and its Hox gene families provides insights of decapod evolution.</title>
        <authorList>
            <person name="Jeong J.-H."/>
            <person name="Song I."/>
            <person name="Kim S."/>
            <person name="Choi T."/>
            <person name="Kim D."/>
            <person name="Ryu S."/>
            <person name="Kim W."/>
        </authorList>
    </citation>
    <scope>NUCLEOTIDE SEQUENCE [LARGE SCALE GENOMIC DNA]</scope>
    <source>
        <tissue evidence="2">Muscle</tissue>
    </source>
</reference>
<name>A0A5B7JAF8_PORTR</name>
<sequence length="77" mass="8584">MGKSILAKVTEEEARKMDGPSRVHGNTPPEGHRHLCRLPFRSTAEYDRPRLTSLSAAHPIRPSHIDINTAAHETECT</sequence>
<proteinExistence type="predicted"/>
<dbReference type="AlphaFoldDB" id="A0A5B7JAF8"/>
<keyword evidence="3" id="KW-1185">Reference proteome</keyword>
<protein>
    <submittedName>
        <fullName evidence="2">Uncharacterized protein</fullName>
    </submittedName>
</protein>
<evidence type="ECO:0000256" key="1">
    <source>
        <dbReference type="SAM" id="MobiDB-lite"/>
    </source>
</evidence>
<evidence type="ECO:0000313" key="3">
    <source>
        <dbReference type="Proteomes" id="UP000324222"/>
    </source>
</evidence>
<dbReference type="Proteomes" id="UP000324222">
    <property type="component" value="Unassembled WGS sequence"/>
</dbReference>
<feature type="region of interest" description="Disordered" evidence="1">
    <location>
        <begin position="1"/>
        <end position="34"/>
    </location>
</feature>
<dbReference type="EMBL" id="VSRR010100095">
    <property type="protein sequence ID" value="MPC94861.1"/>
    <property type="molecule type" value="Genomic_DNA"/>
</dbReference>
<comment type="caution">
    <text evidence="2">The sequence shown here is derived from an EMBL/GenBank/DDBJ whole genome shotgun (WGS) entry which is preliminary data.</text>
</comment>
<organism evidence="2 3">
    <name type="scientific">Portunus trituberculatus</name>
    <name type="common">Swimming crab</name>
    <name type="synonym">Neptunus trituberculatus</name>
    <dbReference type="NCBI Taxonomy" id="210409"/>
    <lineage>
        <taxon>Eukaryota</taxon>
        <taxon>Metazoa</taxon>
        <taxon>Ecdysozoa</taxon>
        <taxon>Arthropoda</taxon>
        <taxon>Crustacea</taxon>
        <taxon>Multicrustacea</taxon>
        <taxon>Malacostraca</taxon>
        <taxon>Eumalacostraca</taxon>
        <taxon>Eucarida</taxon>
        <taxon>Decapoda</taxon>
        <taxon>Pleocyemata</taxon>
        <taxon>Brachyura</taxon>
        <taxon>Eubrachyura</taxon>
        <taxon>Portunoidea</taxon>
        <taxon>Portunidae</taxon>
        <taxon>Portuninae</taxon>
        <taxon>Portunus</taxon>
    </lineage>
</organism>
<accession>A0A5B7JAF8</accession>
<gene>
    <name evidence="2" type="ORF">E2C01_090050</name>
</gene>
<feature type="compositionally biased region" description="Basic and acidic residues" evidence="1">
    <location>
        <begin position="9"/>
        <end position="21"/>
    </location>
</feature>